<gene>
    <name evidence="6 8" type="primary">cysN</name>
    <name evidence="8" type="ORF">WCN91_13170</name>
</gene>
<dbReference type="PROSITE" id="PS00301">
    <property type="entry name" value="G_TR_1"/>
    <property type="match status" value="1"/>
</dbReference>
<comment type="caution">
    <text evidence="8">The sequence shown here is derived from an EMBL/GenBank/DDBJ whole genome shotgun (WGS) entry which is preliminary data.</text>
</comment>
<protein>
    <recommendedName>
        <fullName evidence="6">Sulfate adenylyltransferase subunit 1</fullName>
        <ecNumber evidence="6">2.7.7.4</ecNumber>
    </recommendedName>
    <alternativeName>
        <fullName evidence="6">ATP-sulfurylase large subunit</fullName>
    </alternativeName>
    <alternativeName>
        <fullName evidence="6">Sulfate adenylate transferase</fullName>
        <shortName evidence="6">SAT</shortName>
    </alternativeName>
</protein>
<dbReference type="InterPro" id="IPR011779">
    <property type="entry name" value="SO4_adenylTrfase_lsu"/>
</dbReference>
<dbReference type="Pfam" id="PF00009">
    <property type="entry name" value="GTP_EFTU"/>
    <property type="match status" value="1"/>
</dbReference>
<dbReference type="EMBL" id="JBCGCU010000017">
    <property type="protein sequence ID" value="MEM0516350.1"/>
    <property type="molecule type" value="Genomic_DNA"/>
</dbReference>
<dbReference type="RefSeq" id="WP_342679779.1">
    <property type="nucleotide sequence ID" value="NZ_JBCGCU010000017.1"/>
</dbReference>
<dbReference type="HAMAP" id="MF_00062">
    <property type="entry name" value="Sulf_adenylyltr_sub1"/>
    <property type="match status" value="1"/>
</dbReference>
<evidence type="ECO:0000256" key="4">
    <source>
        <dbReference type="ARBA" id="ARBA00022840"/>
    </source>
</evidence>
<dbReference type="CDD" id="cd03695">
    <property type="entry name" value="CysN_NodQ_II"/>
    <property type="match status" value="1"/>
</dbReference>
<dbReference type="InterPro" id="IPR044139">
    <property type="entry name" value="CysN_NoDQ_III"/>
</dbReference>
<evidence type="ECO:0000313" key="8">
    <source>
        <dbReference type="EMBL" id="MEM0516350.1"/>
    </source>
</evidence>
<dbReference type="InterPro" id="IPR009000">
    <property type="entry name" value="Transl_B-barrel_sf"/>
</dbReference>
<keyword evidence="4 6" id="KW-0067">ATP-binding</keyword>
<dbReference type="SUPFAM" id="SSF50465">
    <property type="entry name" value="EF-Tu/eEF-1alpha/eIF2-gamma C-terminal domain"/>
    <property type="match status" value="1"/>
</dbReference>
<feature type="binding site" evidence="6">
    <location>
        <begin position="32"/>
        <end position="39"/>
    </location>
    <ligand>
        <name>GTP</name>
        <dbReference type="ChEBI" id="CHEBI:37565"/>
    </ligand>
</feature>
<name>A0ABU9N259_9GAMM</name>
<dbReference type="InterPro" id="IPR041757">
    <property type="entry name" value="CysN_GTP-bd"/>
</dbReference>
<dbReference type="InterPro" id="IPR044138">
    <property type="entry name" value="CysN_II"/>
</dbReference>
<evidence type="ECO:0000256" key="3">
    <source>
        <dbReference type="ARBA" id="ARBA00022741"/>
    </source>
</evidence>
<dbReference type="PROSITE" id="PS51722">
    <property type="entry name" value="G_TR_2"/>
    <property type="match status" value="1"/>
</dbReference>
<evidence type="ECO:0000256" key="1">
    <source>
        <dbReference type="ARBA" id="ARBA00022679"/>
    </source>
</evidence>
<comment type="function">
    <text evidence="6">With CysD forms the ATP sulfurylase (ATPS) that catalyzes the adenylation of sulfate producing adenosine 5'-phosphosulfate (APS) and diphosphate, the first enzymatic step in sulfur assimilation pathway. APS synthesis involves the formation of a high-energy phosphoric-sulfuric acid anhydride bond driven by GTP hydrolysis by CysN coupled to ATP hydrolysis by CysD.</text>
</comment>
<comment type="pathway">
    <text evidence="6">Sulfur metabolism; hydrogen sulfide biosynthesis; sulfite from sulfate: step 1/3.</text>
</comment>
<keyword evidence="9" id="KW-1185">Reference proteome</keyword>
<dbReference type="EC" id="2.7.7.4" evidence="6"/>
<dbReference type="PANTHER" id="PTHR23115">
    <property type="entry name" value="TRANSLATION FACTOR"/>
    <property type="match status" value="1"/>
</dbReference>
<keyword evidence="2 6" id="KW-0548">Nucleotidyltransferase</keyword>
<dbReference type="InterPro" id="IPR050100">
    <property type="entry name" value="TRAFAC_GTPase_members"/>
</dbReference>
<dbReference type="SUPFAM" id="SSF52540">
    <property type="entry name" value="P-loop containing nucleoside triphosphate hydrolases"/>
    <property type="match status" value="1"/>
</dbReference>
<dbReference type="NCBIfam" id="TIGR02034">
    <property type="entry name" value="CysN"/>
    <property type="match status" value="1"/>
</dbReference>
<dbReference type="PRINTS" id="PR00315">
    <property type="entry name" value="ELONGATNFCT"/>
</dbReference>
<dbReference type="CDD" id="cd04095">
    <property type="entry name" value="CysN_NoDQ_III"/>
    <property type="match status" value="1"/>
</dbReference>
<reference evidence="8 9" key="1">
    <citation type="submission" date="2024-03" db="EMBL/GenBank/DDBJ databases">
        <title>Pseudoalteromonas qingdaonensis sp. nov., isolated from the intestines of marine benthic organisms.</title>
        <authorList>
            <person name="Lin X."/>
            <person name="Fang S."/>
            <person name="Hu X."/>
        </authorList>
    </citation>
    <scope>NUCLEOTIDE SEQUENCE [LARGE SCALE GENOMIC DNA]</scope>
    <source>
        <strain evidence="8 9">YIC-827</strain>
    </source>
</reference>
<sequence length="473" mass="52166">MSATANEVKELGIEAYLTRQQDKSLLRLLTCGSVDDGKSTLIGRLLHDSHQIYEDQLAALHKDNEKVGNAGEELDLALLVDGLQAEREQGITIDVAYRYFSTAKRKFIIADTPGHEQYTRNMVTGASTSDLAIILVDARYGVQVQTKRHSFICDSLGIEQFVVAINKMDIVGFDKAVYEKIKADYLKFAEQLNVSDIKFVPMSALKGDNVVTRSEHTPYYTDKPLLELLENSPAAATNNGFEARLPVQYVVRPNLDFRGFQGTITSGEFKVGDAVKVLPSGKTSSIKELVTFDGKLESAEAGQAITMTLNDEIDISRGDVIVPSASTSVATNQLQAKLVWMHEEPLVVGKTYNLKLGAKKTAAVISRIDHTIDVNTLAHGEADKLQLNEIAIVTVELTEPVLADVYRNNRETGAFILIDRLSNLTVGAGMVEQVLAATQEQQASQFSDFEVELNVLVRKHFPHWQALDISKLR</sequence>
<proteinExistence type="inferred from homology"/>
<dbReference type="Pfam" id="PF03144">
    <property type="entry name" value="GTP_EFTU_D2"/>
    <property type="match status" value="1"/>
</dbReference>
<dbReference type="InterPro" id="IPR054696">
    <property type="entry name" value="GTP-eEF1A_C"/>
</dbReference>
<dbReference type="CDD" id="cd04166">
    <property type="entry name" value="CysN_ATPS"/>
    <property type="match status" value="1"/>
</dbReference>
<evidence type="ECO:0000256" key="2">
    <source>
        <dbReference type="ARBA" id="ARBA00022695"/>
    </source>
</evidence>
<dbReference type="InterPro" id="IPR027417">
    <property type="entry name" value="P-loop_NTPase"/>
</dbReference>
<dbReference type="NCBIfam" id="TIGR00231">
    <property type="entry name" value="small_GTP"/>
    <property type="match status" value="1"/>
</dbReference>
<dbReference type="Proteomes" id="UP001447008">
    <property type="component" value="Unassembled WGS sequence"/>
</dbReference>
<dbReference type="Pfam" id="PF22594">
    <property type="entry name" value="GTP-eEF1A_C"/>
    <property type="match status" value="1"/>
</dbReference>
<evidence type="ECO:0000256" key="6">
    <source>
        <dbReference type="HAMAP-Rule" id="MF_00062"/>
    </source>
</evidence>
<dbReference type="InterPro" id="IPR004161">
    <property type="entry name" value="EFTu-like_2"/>
</dbReference>
<evidence type="ECO:0000256" key="5">
    <source>
        <dbReference type="ARBA" id="ARBA00023134"/>
    </source>
</evidence>
<dbReference type="InterPro" id="IPR031157">
    <property type="entry name" value="G_TR_CS"/>
</dbReference>
<dbReference type="InterPro" id="IPR009001">
    <property type="entry name" value="Transl_elong_EF1A/Init_IF2_C"/>
</dbReference>
<feature type="binding site" evidence="6">
    <location>
        <begin position="166"/>
        <end position="169"/>
    </location>
    <ligand>
        <name>GTP</name>
        <dbReference type="ChEBI" id="CHEBI:37565"/>
    </ligand>
</feature>
<feature type="binding site" evidence="6">
    <location>
        <begin position="111"/>
        <end position="115"/>
    </location>
    <ligand>
        <name>GTP</name>
        <dbReference type="ChEBI" id="CHEBI:37565"/>
    </ligand>
</feature>
<comment type="subunit">
    <text evidence="6">Heterodimer composed of CysD, the smaller subunit, and CysN.</text>
</comment>
<comment type="catalytic activity">
    <reaction evidence="6">
        <text>sulfate + ATP + H(+) = adenosine 5'-phosphosulfate + diphosphate</text>
        <dbReference type="Rhea" id="RHEA:18133"/>
        <dbReference type="ChEBI" id="CHEBI:15378"/>
        <dbReference type="ChEBI" id="CHEBI:16189"/>
        <dbReference type="ChEBI" id="CHEBI:30616"/>
        <dbReference type="ChEBI" id="CHEBI:33019"/>
        <dbReference type="ChEBI" id="CHEBI:58243"/>
        <dbReference type="EC" id="2.7.7.4"/>
    </reaction>
</comment>
<dbReference type="SUPFAM" id="SSF50447">
    <property type="entry name" value="Translation proteins"/>
    <property type="match status" value="1"/>
</dbReference>
<dbReference type="Gene3D" id="2.40.30.10">
    <property type="entry name" value="Translation factors"/>
    <property type="match status" value="2"/>
</dbReference>
<dbReference type="InterPro" id="IPR000795">
    <property type="entry name" value="T_Tr_GTP-bd_dom"/>
</dbReference>
<comment type="similarity">
    <text evidence="6">Belongs to the TRAFAC class translation factor GTPase superfamily. Classic translation factor GTPase family. CysN/NodQ subfamily.</text>
</comment>
<keyword evidence="3 6" id="KW-0547">Nucleotide-binding</keyword>
<dbReference type="NCBIfam" id="NF003478">
    <property type="entry name" value="PRK05124.1"/>
    <property type="match status" value="1"/>
</dbReference>
<keyword evidence="1 6" id="KW-0808">Transferase</keyword>
<feature type="domain" description="Tr-type G" evidence="7">
    <location>
        <begin position="23"/>
        <end position="237"/>
    </location>
</feature>
<dbReference type="Gene3D" id="3.40.50.300">
    <property type="entry name" value="P-loop containing nucleotide triphosphate hydrolases"/>
    <property type="match status" value="1"/>
</dbReference>
<evidence type="ECO:0000313" key="9">
    <source>
        <dbReference type="Proteomes" id="UP001447008"/>
    </source>
</evidence>
<dbReference type="InterPro" id="IPR005225">
    <property type="entry name" value="Small_GTP-bd"/>
</dbReference>
<dbReference type="GO" id="GO:0004781">
    <property type="term" value="F:sulfate adenylyltransferase (ATP) activity"/>
    <property type="evidence" value="ECO:0007669"/>
    <property type="project" value="UniProtKB-EC"/>
</dbReference>
<accession>A0ABU9N259</accession>
<organism evidence="8 9">
    <name type="scientific">Pseudoalteromonas qingdaonensis</name>
    <dbReference type="NCBI Taxonomy" id="3131913"/>
    <lineage>
        <taxon>Bacteria</taxon>
        <taxon>Pseudomonadati</taxon>
        <taxon>Pseudomonadota</taxon>
        <taxon>Gammaproteobacteria</taxon>
        <taxon>Alteromonadales</taxon>
        <taxon>Pseudoalteromonadaceae</taxon>
        <taxon>Pseudoalteromonas</taxon>
    </lineage>
</organism>
<keyword evidence="5 6" id="KW-0342">GTP-binding</keyword>
<evidence type="ECO:0000259" key="7">
    <source>
        <dbReference type="PROSITE" id="PS51722"/>
    </source>
</evidence>